<reference evidence="2 3" key="1">
    <citation type="submission" date="2018-10" db="EMBL/GenBank/DDBJ databases">
        <title>Genome sequencing of Mucilaginibacter sp. HYN0043.</title>
        <authorList>
            <person name="Kim M."/>
            <person name="Yi H."/>
        </authorList>
    </citation>
    <scope>NUCLEOTIDE SEQUENCE [LARGE SCALE GENOMIC DNA]</scope>
    <source>
        <strain evidence="2 3">HYN0043</strain>
    </source>
</reference>
<name>A0A494VN84_9SPHI</name>
<dbReference type="InterPro" id="IPR007534">
    <property type="entry name" value="LuxE"/>
</dbReference>
<dbReference type="KEGG" id="muh:HYN43_016735"/>
<dbReference type="GO" id="GO:0016740">
    <property type="term" value="F:transferase activity"/>
    <property type="evidence" value="ECO:0007669"/>
    <property type="project" value="UniProtKB-KW"/>
</dbReference>
<dbReference type="AlphaFoldDB" id="A0A494VN84"/>
<dbReference type="Pfam" id="PF04443">
    <property type="entry name" value="LuxE"/>
    <property type="match status" value="2"/>
</dbReference>
<keyword evidence="2" id="KW-0808">Transferase</keyword>
<proteinExistence type="predicted"/>
<gene>
    <name evidence="2" type="ORF">HYN43_016735</name>
</gene>
<evidence type="ECO:0000313" key="2">
    <source>
        <dbReference type="EMBL" id="AYL96847.1"/>
    </source>
</evidence>
<protein>
    <submittedName>
        <fullName evidence="2">Acyl transferase</fullName>
    </submittedName>
</protein>
<dbReference type="SUPFAM" id="SSF56801">
    <property type="entry name" value="Acetyl-CoA synthetase-like"/>
    <property type="match status" value="1"/>
</dbReference>
<feature type="domain" description="Acyl-protein synthetase LuxE" evidence="1">
    <location>
        <begin position="17"/>
        <end position="89"/>
    </location>
</feature>
<dbReference type="Proteomes" id="UP000270046">
    <property type="component" value="Chromosome"/>
</dbReference>
<dbReference type="GO" id="GO:0047474">
    <property type="term" value="F:long-chain fatty acid--protein ligase activity"/>
    <property type="evidence" value="ECO:0007669"/>
    <property type="project" value="InterPro"/>
</dbReference>
<dbReference type="GO" id="GO:0008218">
    <property type="term" value="P:bioluminescence"/>
    <property type="evidence" value="ECO:0007669"/>
    <property type="project" value="InterPro"/>
</dbReference>
<evidence type="ECO:0000313" key="3">
    <source>
        <dbReference type="Proteomes" id="UP000270046"/>
    </source>
</evidence>
<dbReference type="InterPro" id="IPR042099">
    <property type="entry name" value="ANL_N_sf"/>
</dbReference>
<feature type="domain" description="Acyl-protein synthetase LuxE" evidence="1">
    <location>
        <begin position="163"/>
        <end position="326"/>
    </location>
</feature>
<evidence type="ECO:0000259" key="1">
    <source>
        <dbReference type="Pfam" id="PF04443"/>
    </source>
</evidence>
<sequence length="328" mass="37045">MNNPGKQQVFSISNQHQFNETALQVFRYQAVNNPVYRQFISGLGIDLDIVTSVEQIPFLPIEFFKSHTILSTTDPVEVTFTSSGTTGMITSSHQVTDKTWYEDSFRNAFDMFYGDIKNYTVLALLPSYLEREGSSLIYMVDDLIKQSSNSDSGFFLYNHDELYHQLKKQQAAEKPTLLIGVTFGLLDFIENYRIDFPELIVMETGGMKGRRKEMIREELHEILCNGFGVKQIHSEYGMTELLSQAYSKGDGIFECPPWMRIIIRDTNDPLTTLQSGKTGGISVIDLANINSCAFIATQDLGKIQPDGSFEVLGRFDQSDIRGCNLLIA</sequence>
<accession>A0A494VN84</accession>
<dbReference type="Gene3D" id="3.40.50.12780">
    <property type="entry name" value="N-terminal domain of ligase-like"/>
    <property type="match status" value="1"/>
</dbReference>
<organism evidence="2 3">
    <name type="scientific">Mucilaginibacter celer</name>
    <dbReference type="NCBI Taxonomy" id="2305508"/>
    <lineage>
        <taxon>Bacteria</taxon>
        <taxon>Pseudomonadati</taxon>
        <taxon>Bacteroidota</taxon>
        <taxon>Sphingobacteriia</taxon>
        <taxon>Sphingobacteriales</taxon>
        <taxon>Sphingobacteriaceae</taxon>
        <taxon>Mucilaginibacter</taxon>
    </lineage>
</organism>
<dbReference type="EMBL" id="CP032869">
    <property type="protein sequence ID" value="AYL96847.1"/>
    <property type="molecule type" value="Genomic_DNA"/>
</dbReference>
<keyword evidence="3" id="KW-1185">Reference proteome</keyword>
<dbReference type="OrthoDB" id="182577at2"/>
<dbReference type="RefSeq" id="WP_119410435.1">
    <property type="nucleotide sequence ID" value="NZ_CP032869.1"/>
</dbReference>